<dbReference type="EnsemblPlants" id="OGLUM01G23890.1">
    <property type="protein sequence ID" value="OGLUM01G23890.1"/>
    <property type="gene ID" value="OGLUM01G23890"/>
</dbReference>
<feature type="compositionally biased region" description="Low complexity" evidence="4">
    <location>
        <begin position="176"/>
        <end position="192"/>
    </location>
</feature>
<keyword evidence="7" id="KW-1185">Reference proteome</keyword>
<dbReference type="Proteomes" id="UP000026961">
    <property type="component" value="Chromosome 1"/>
</dbReference>
<dbReference type="Pfam" id="PF00010">
    <property type="entry name" value="HLH"/>
    <property type="match status" value="1"/>
</dbReference>
<dbReference type="PROSITE" id="PS50888">
    <property type="entry name" value="BHLH"/>
    <property type="match status" value="1"/>
</dbReference>
<dbReference type="Gene3D" id="4.10.280.10">
    <property type="entry name" value="Helix-loop-helix DNA-binding domain"/>
    <property type="match status" value="1"/>
</dbReference>
<proteinExistence type="inferred from homology"/>
<dbReference type="InterPro" id="IPR055477">
    <property type="entry name" value="DUF7049"/>
</dbReference>
<dbReference type="HOGENOM" id="CLU_732291_0_0_1"/>
<comment type="similarity">
    <text evidence="1">Belongs to the bHLH protein family.</text>
</comment>
<feature type="domain" description="BHLH" evidence="5">
    <location>
        <begin position="262"/>
        <end position="311"/>
    </location>
</feature>
<name>A0A0D9YAT0_9ORYZ</name>
<feature type="compositionally biased region" description="Low complexity" evidence="4">
    <location>
        <begin position="254"/>
        <end position="263"/>
    </location>
</feature>
<accession>A0A0D9YAT0</accession>
<feature type="compositionally biased region" description="Low complexity" evidence="4">
    <location>
        <begin position="202"/>
        <end position="215"/>
    </location>
</feature>
<evidence type="ECO:0000256" key="4">
    <source>
        <dbReference type="SAM" id="MobiDB-lite"/>
    </source>
</evidence>
<reference evidence="6" key="3">
    <citation type="submission" date="2018-05" db="EMBL/GenBank/DDBJ databases">
        <title>OgluRS3 (Oryza glumaepatula Reference Sequence Version 3).</title>
        <authorList>
            <person name="Zhang J."/>
            <person name="Kudrna D."/>
            <person name="Lee S."/>
            <person name="Talag J."/>
            <person name="Welchert J."/>
            <person name="Wing R.A."/>
        </authorList>
    </citation>
    <scope>NUCLEOTIDE SEQUENCE [LARGE SCALE GENOMIC DNA]</scope>
</reference>
<dbReference type="SUPFAM" id="SSF47459">
    <property type="entry name" value="HLH, helix-loop-helix DNA-binding domain"/>
    <property type="match status" value="1"/>
</dbReference>
<dbReference type="SMART" id="SM00353">
    <property type="entry name" value="HLH"/>
    <property type="match status" value="1"/>
</dbReference>
<sequence>MDEVWCSLDSMPADIAAGIHQPPPPDLHDPSFWPAFADCAASFIAGGGGDNACFNELMAGGSSGDTRMVAIDDGDDGSGFLVGDAEAEHLMLSSSSPSSLSSGRSLSIDSAGSMSSFSLDAAAALAMSTLAVPHPYPPPVAHGMFASGAGGSGGGGAVDDHEDAIMRAMMAVISSATASPSSSGGSASSPTPFSRDSGAHHQPAGQPAMAAPQQPRGGNGGHVVVKSSSSSGGLAVPMDQKPGGGGLGRQQEEAAAASATNSSQLYHMMSERKRREKLNDSFHTLRSLLPPCSKKDKTTVLINAAKYLKSLETEITELEGTNTKLEKHIAGGGGAADAAMRARRAQQRAKVQISKAADSQSQQLVNLTVMVMVECDVVELVLHILECLRWMKEISVLSVYADTYSPQLLLKAIANIKLQIMGGDWNEASFHEAMTKAANDATISCAPLAITAAQ</sequence>
<dbReference type="InterPro" id="IPR036638">
    <property type="entry name" value="HLH_DNA-bd_sf"/>
</dbReference>
<reference evidence="6" key="2">
    <citation type="submission" date="2015-04" db="UniProtKB">
        <authorList>
            <consortium name="EnsemblPlants"/>
        </authorList>
    </citation>
    <scope>IDENTIFICATION</scope>
</reference>
<dbReference type="InterPro" id="IPR045239">
    <property type="entry name" value="bHLH95_bHLH"/>
</dbReference>
<dbReference type="InterPro" id="IPR044658">
    <property type="entry name" value="bHLH92/bHLH041-like"/>
</dbReference>
<evidence type="ECO:0000256" key="2">
    <source>
        <dbReference type="ARBA" id="ARBA00023015"/>
    </source>
</evidence>
<dbReference type="Pfam" id="PF23132">
    <property type="entry name" value="DUF7049"/>
    <property type="match status" value="1"/>
</dbReference>
<dbReference type="Gramene" id="OGLUM01G23890.1">
    <property type="protein sequence ID" value="OGLUM01G23890.1"/>
    <property type="gene ID" value="OGLUM01G23890"/>
</dbReference>
<protein>
    <recommendedName>
        <fullName evidence="5">BHLH domain-containing protein</fullName>
    </recommendedName>
</protein>
<evidence type="ECO:0000313" key="7">
    <source>
        <dbReference type="Proteomes" id="UP000026961"/>
    </source>
</evidence>
<keyword evidence="3" id="KW-0804">Transcription</keyword>
<evidence type="ECO:0000259" key="5">
    <source>
        <dbReference type="PROSITE" id="PS50888"/>
    </source>
</evidence>
<evidence type="ECO:0000313" key="6">
    <source>
        <dbReference type="EnsemblPlants" id="OGLUM01G23890.1"/>
    </source>
</evidence>
<feature type="compositionally biased region" description="Low complexity" evidence="4">
    <location>
        <begin position="222"/>
        <end position="233"/>
    </location>
</feature>
<dbReference type="CDD" id="cd11393">
    <property type="entry name" value="bHLH_AtbHLH_like"/>
    <property type="match status" value="1"/>
</dbReference>
<dbReference type="STRING" id="40148.A0A0D9YAT0"/>
<dbReference type="InterPro" id="IPR011598">
    <property type="entry name" value="bHLH_dom"/>
</dbReference>
<dbReference type="PANTHER" id="PTHR46665">
    <property type="entry name" value="TRANSCRIPTION FACTOR BHLH041-RELATED-RELATED"/>
    <property type="match status" value="1"/>
</dbReference>
<reference evidence="6" key="1">
    <citation type="submission" date="2013-08" db="EMBL/GenBank/DDBJ databases">
        <title>Oryza genome evolution.</title>
        <authorList>
            <person name="Wing R.A."/>
            <person name="Panaud O."/>
            <person name="Oliveira A.C."/>
        </authorList>
    </citation>
    <scope>NUCLEOTIDE SEQUENCE</scope>
</reference>
<organism evidence="6">
    <name type="scientific">Oryza glumipatula</name>
    <dbReference type="NCBI Taxonomy" id="40148"/>
    <lineage>
        <taxon>Eukaryota</taxon>
        <taxon>Viridiplantae</taxon>
        <taxon>Streptophyta</taxon>
        <taxon>Embryophyta</taxon>
        <taxon>Tracheophyta</taxon>
        <taxon>Spermatophyta</taxon>
        <taxon>Magnoliopsida</taxon>
        <taxon>Liliopsida</taxon>
        <taxon>Poales</taxon>
        <taxon>Poaceae</taxon>
        <taxon>BOP clade</taxon>
        <taxon>Oryzoideae</taxon>
        <taxon>Oryzeae</taxon>
        <taxon>Oryzinae</taxon>
        <taxon>Oryza</taxon>
    </lineage>
</organism>
<dbReference type="AlphaFoldDB" id="A0A0D9YAT0"/>
<dbReference type="eggNOG" id="ENOG502QUVA">
    <property type="taxonomic scope" value="Eukaryota"/>
</dbReference>
<dbReference type="PANTHER" id="PTHR46665:SF4">
    <property type="entry name" value="BASIC HELIX-LOOP-HELIX (BHLH) FAMILY PROTEIN-LIKE"/>
    <property type="match status" value="1"/>
</dbReference>
<evidence type="ECO:0000256" key="1">
    <source>
        <dbReference type="ARBA" id="ARBA00005510"/>
    </source>
</evidence>
<feature type="region of interest" description="Disordered" evidence="4">
    <location>
        <begin position="176"/>
        <end position="264"/>
    </location>
</feature>
<dbReference type="GO" id="GO:0046983">
    <property type="term" value="F:protein dimerization activity"/>
    <property type="evidence" value="ECO:0007669"/>
    <property type="project" value="InterPro"/>
</dbReference>
<evidence type="ECO:0000256" key="3">
    <source>
        <dbReference type="ARBA" id="ARBA00023163"/>
    </source>
</evidence>
<keyword evidence="2" id="KW-0805">Transcription regulation</keyword>